<evidence type="ECO:0000256" key="1">
    <source>
        <dbReference type="ARBA" id="ARBA00012513"/>
    </source>
</evidence>
<reference evidence="11" key="1">
    <citation type="submission" date="2019-05" db="EMBL/GenBank/DDBJ databases">
        <title>Isolation, diversity and antifungal activity of Actinobacteria from wheat.</title>
        <authorList>
            <person name="Yu B."/>
        </authorList>
    </citation>
    <scope>NUCLEOTIDE SEQUENCE [LARGE SCALE GENOMIC DNA]</scope>
    <source>
        <strain evidence="11">NEAU-HEGS1-5</strain>
    </source>
</reference>
<feature type="region of interest" description="Disordered" evidence="8">
    <location>
        <begin position="282"/>
        <end position="456"/>
    </location>
</feature>
<dbReference type="SUPFAM" id="SSF56112">
    <property type="entry name" value="Protein kinase-like (PK-like)"/>
    <property type="match status" value="1"/>
</dbReference>
<keyword evidence="12" id="KW-1185">Reference proteome</keyword>
<evidence type="ECO:0000313" key="11">
    <source>
        <dbReference type="EMBL" id="TLP58601.1"/>
    </source>
</evidence>
<keyword evidence="4 7" id="KW-0547">Nucleotide-binding</keyword>
<keyword evidence="6 7" id="KW-0067">ATP-binding</keyword>
<feature type="domain" description="Protein kinase" evidence="10">
    <location>
        <begin position="18"/>
        <end position="279"/>
    </location>
</feature>
<accession>A0A5R8YZ08</accession>
<dbReference type="InterPro" id="IPR017441">
    <property type="entry name" value="Protein_kinase_ATP_BS"/>
</dbReference>
<dbReference type="EMBL" id="VANP01000006">
    <property type="protein sequence ID" value="TLP58601.1"/>
    <property type="molecule type" value="Genomic_DNA"/>
</dbReference>
<dbReference type="PROSITE" id="PS50011">
    <property type="entry name" value="PROTEIN_KINASE_DOM"/>
    <property type="match status" value="1"/>
</dbReference>
<dbReference type="PROSITE" id="PS00108">
    <property type="entry name" value="PROTEIN_KINASE_ST"/>
    <property type="match status" value="1"/>
</dbReference>
<comment type="caution">
    <text evidence="11">The sequence shown here is derived from an EMBL/GenBank/DDBJ whole genome shotgun (WGS) entry which is preliminary data.</text>
</comment>
<organism evidence="11 12">
    <name type="scientific">Microbispora triticiradicis</name>
    <dbReference type="NCBI Taxonomy" id="2200763"/>
    <lineage>
        <taxon>Bacteria</taxon>
        <taxon>Bacillati</taxon>
        <taxon>Actinomycetota</taxon>
        <taxon>Actinomycetes</taxon>
        <taxon>Streptosporangiales</taxon>
        <taxon>Streptosporangiaceae</taxon>
        <taxon>Microbispora</taxon>
    </lineage>
</organism>
<name>A0A5R8YZ08_9ACTN</name>
<keyword evidence="5 11" id="KW-0418">Kinase</keyword>
<feature type="binding site" evidence="7">
    <location>
        <position position="47"/>
    </location>
    <ligand>
        <name>ATP</name>
        <dbReference type="ChEBI" id="CHEBI:30616"/>
    </ligand>
</feature>
<dbReference type="FunFam" id="1.10.510.10:FF:000021">
    <property type="entry name" value="Serine/threonine protein kinase"/>
    <property type="match status" value="1"/>
</dbReference>
<dbReference type="GO" id="GO:0004674">
    <property type="term" value="F:protein serine/threonine kinase activity"/>
    <property type="evidence" value="ECO:0007669"/>
    <property type="project" value="UniProtKB-KW"/>
</dbReference>
<dbReference type="GO" id="GO:0005524">
    <property type="term" value="F:ATP binding"/>
    <property type="evidence" value="ECO:0007669"/>
    <property type="project" value="UniProtKB-UniRule"/>
</dbReference>
<dbReference type="SMART" id="SM00220">
    <property type="entry name" value="S_TKc"/>
    <property type="match status" value="1"/>
</dbReference>
<dbReference type="InterPro" id="IPR008271">
    <property type="entry name" value="Ser/Thr_kinase_AS"/>
</dbReference>
<keyword evidence="9" id="KW-0812">Transmembrane</keyword>
<sequence>MTEGPVMPPLIGRRLGDYTVEAVVGRGGMATVYRARDQRLGRAVALKVLAPQLAQDDRFRDRFVRESRLVASIDHPNIIPVYEAGERDELLFIAMRYVEGYDMRKLVQSEGPLPVGRANPLFAQIASALDAAHANGLVHRDVKPANILVTRSEHVYLTDFGLTKSSSAEAGLTSHGHFMGTPRYVAPEQIRGLPVDGRSDLYAFACVVYEALAGQPPFQRDTELALLYAHVSHDPPPLTPYRPDLPHAVNAVLTRALAKAPEDRYATCLAFVSALRDAISGGAGGPAEGASSYPPVSYPGGSHPAQSQPAQSQPAQSQPAQSQPAGSYPPASSSVPPSSVPPSSVPPSSVPPVSRPSAGQPASYPGAQYGSYPATHPGTQPGPHQGSYPGGQAGSHPGSHPGSHQGSYPPGSHPSGAQAAASHHGSPHGSHHGSYPPGSSHTQATVAAGTGRPPARRKLPLGPLIGGLAVLTAIAVAATLLLTRGGDTAATWNTYPGSTAAPFTMAYPSTWGEARTNADQWMIASPARDEFDALFAVPGNTDWSRVNPIITGQPDRARGVFAQVSNTLSLSDSPMELQESLQTAFPGTVAYTGVPSPTTVGAKPAFQIEGVLSDPQQGGRLDFYAYLVRQGDTGTAVLITFFCPTGKCDRGLIDHMVNTVTFK</sequence>
<keyword evidence="2 11" id="KW-0723">Serine/threonine-protein kinase</keyword>
<keyword evidence="3" id="KW-0808">Transferase</keyword>
<evidence type="ECO:0000256" key="3">
    <source>
        <dbReference type="ARBA" id="ARBA00022679"/>
    </source>
</evidence>
<feature type="compositionally biased region" description="Low complexity" evidence="8">
    <location>
        <begin position="432"/>
        <end position="441"/>
    </location>
</feature>
<feature type="compositionally biased region" description="Low complexity" evidence="8">
    <location>
        <begin position="409"/>
        <end position="424"/>
    </location>
</feature>
<dbReference type="OrthoDB" id="9762169at2"/>
<feature type="transmembrane region" description="Helical" evidence="9">
    <location>
        <begin position="461"/>
        <end position="482"/>
    </location>
</feature>
<evidence type="ECO:0000313" key="12">
    <source>
        <dbReference type="Proteomes" id="UP000309033"/>
    </source>
</evidence>
<proteinExistence type="predicted"/>
<keyword evidence="9" id="KW-0472">Membrane</keyword>
<dbReference type="InterPro" id="IPR011009">
    <property type="entry name" value="Kinase-like_dom_sf"/>
</dbReference>
<feature type="compositionally biased region" description="Pro residues" evidence="8">
    <location>
        <begin position="338"/>
        <end position="354"/>
    </location>
</feature>
<feature type="compositionally biased region" description="Low complexity" evidence="8">
    <location>
        <begin position="288"/>
        <end position="337"/>
    </location>
</feature>
<keyword evidence="9" id="KW-1133">Transmembrane helix</keyword>
<dbReference type="InterPro" id="IPR000719">
    <property type="entry name" value="Prot_kinase_dom"/>
</dbReference>
<dbReference type="PROSITE" id="PS00107">
    <property type="entry name" value="PROTEIN_KINASE_ATP"/>
    <property type="match status" value="1"/>
</dbReference>
<dbReference type="CDD" id="cd14014">
    <property type="entry name" value="STKc_PknB_like"/>
    <property type="match status" value="1"/>
</dbReference>
<dbReference type="PANTHER" id="PTHR43289:SF6">
    <property type="entry name" value="SERINE_THREONINE-PROTEIN KINASE NEKL-3"/>
    <property type="match status" value="1"/>
</dbReference>
<dbReference type="Pfam" id="PF00069">
    <property type="entry name" value="Pkinase"/>
    <property type="match status" value="1"/>
</dbReference>
<dbReference type="EC" id="2.7.11.1" evidence="1"/>
<gene>
    <name evidence="11" type="ORF">FED44_17155</name>
</gene>
<dbReference type="Gene3D" id="3.30.200.20">
    <property type="entry name" value="Phosphorylase Kinase, domain 1"/>
    <property type="match status" value="1"/>
</dbReference>
<evidence type="ECO:0000256" key="5">
    <source>
        <dbReference type="ARBA" id="ARBA00022777"/>
    </source>
</evidence>
<dbReference type="Proteomes" id="UP000309033">
    <property type="component" value="Unassembled WGS sequence"/>
</dbReference>
<evidence type="ECO:0000256" key="4">
    <source>
        <dbReference type="ARBA" id="ARBA00022741"/>
    </source>
</evidence>
<protein>
    <recommendedName>
        <fullName evidence="1">non-specific serine/threonine protein kinase</fullName>
        <ecNumber evidence="1">2.7.11.1</ecNumber>
    </recommendedName>
</protein>
<evidence type="ECO:0000256" key="7">
    <source>
        <dbReference type="PROSITE-ProRule" id="PRU10141"/>
    </source>
</evidence>
<evidence type="ECO:0000256" key="8">
    <source>
        <dbReference type="SAM" id="MobiDB-lite"/>
    </source>
</evidence>
<dbReference type="Gene3D" id="1.10.510.10">
    <property type="entry name" value="Transferase(Phosphotransferase) domain 1"/>
    <property type="match status" value="1"/>
</dbReference>
<evidence type="ECO:0000256" key="9">
    <source>
        <dbReference type="SAM" id="Phobius"/>
    </source>
</evidence>
<evidence type="ECO:0000256" key="2">
    <source>
        <dbReference type="ARBA" id="ARBA00022527"/>
    </source>
</evidence>
<dbReference type="AlphaFoldDB" id="A0A5R8YZ08"/>
<dbReference type="PANTHER" id="PTHR43289">
    <property type="entry name" value="MITOGEN-ACTIVATED PROTEIN KINASE KINASE KINASE 20-RELATED"/>
    <property type="match status" value="1"/>
</dbReference>
<evidence type="ECO:0000256" key="6">
    <source>
        <dbReference type="ARBA" id="ARBA00022840"/>
    </source>
</evidence>
<evidence type="ECO:0000259" key="10">
    <source>
        <dbReference type="PROSITE" id="PS50011"/>
    </source>
</evidence>